<evidence type="ECO:0000259" key="3">
    <source>
        <dbReference type="Pfam" id="PF00149"/>
    </source>
</evidence>
<keyword evidence="2" id="KW-0378">Hydrolase</keyword>
<dbReference type="Pfam" id="PF00149">
    <property type="entry name" value="Metallophos"/>
    <property type="match status" value="1"/>
</dbReference>
<proteinExistence type="predicted"/>
<evidence type="ECO:0000313" key="4">
    <source>
        <dbReference type="EMBL" id="NDV34486.1"/>
    </source>
</evidence>
<dbReference type="AlphaFoldDB" id="A0A6B2LBT4"/>
<reference evidence="4" key="1">
    <citation type="journal article" date="2020" name="J. Eukaryot. Microbiol.">
        <title>De novo Sequencing, Assembly and Annotation of the Transcriptome for the Free-Living Testate Amoeba Arcella intermedia.</title>
        <authorList>
            <person name="Ribeiro G.M."/>
            <person name="Porfirio-Sousa A.L."/>
            <person name="Maurer-Alcala X.X."/>
            <person name="Katz L.A."/>
            <person name="Lahr D.J.G."/>
        </authorList>
    </citation>
    <scope>NUCLEOTIDE SEQUENCE</scope>
</reference>
<protein>
    <recommendedName>
        <fullName evidence="3">Calcineurin-like phosphoesterase domain-containing protein</fullName>
    </recommendedName>
</protein>
<dbReference type="InterPro" id="IPR051558">
    <property type="entry name" value="Metallophosphoesterase_PAP"/>
</dbReference>
<dbReference type="SUPFAM" id="SSF56300">
    <property type="entry name" value="Metallo-dependent phosphatases"/>
    <property type="match status" value="1"/>
</dbReference>
<keyword evidence="1" id="KW-0732">Signal</keyword>
<accession>A0A6B2LBT4</accession>
<dbReference type="Gene3D" id="3.60.21.10">
    <property type="match status" value="1"/>
</dbReference>
<feature type="domain" description="Calcineurin-like phosphoesterase" evidence="3">
    <location>
        <begin position="9"/>
        <end position="203"/>
    </location>
</feature>
<dbReference type="InterPro" id="IPR029052">
    <property type="entry name" value="Metallo-depent_PP-like"/>
</dbReference>
<dbReference type="PANTHER" id="PTHR10161">
    <property type="entry name" value="TARTRATE-RESISTANT ACID PHOSPHATASE TYPE 5"/>
    <property type="match status" value="1"/>
</dbReference>
<dbReference type="InterPro" id="IPR004843">
    <property type="entry name" value="Calcineurin-like_PHP"/>
</dbReference>
<organism evidence="4">
    <name type="scientific">Arcella intermedia</name>
    <dbReference type="NCBI Taxonomy" id="1963864"/>
    <lineage>
        <taxon>Eukaryota</taxon>
        <taxon>Amoebozoa</taxon>
        <taxon>Tubulinea</taxon>
        <taxon>Elardia</taxon>
        <taxon>Arcellinida</taxon>
        <taxon>Sphaerothecina</taxon>
        <taxon>Arcellidae</taxon>
        <taxon>Arcella</taxon>
    </lineage>
</organism>
<name>A0A6B2LBT4_9EUKA</name>
<dbReference type="PANTHER" id="PTHR10161:SF14">
    <property type="entry name" value="TARTRATE-RESISTANT ACID PHOSPHATASE TYPE 5"/>
    <property type="match status" value="1"/>
</dbReference>
<evidence type="ECO:0000256" key="2">
    <source>
        <dbReference type="ARBA" id="ARBA00022801"/>
    </source>
</evidence>
<sequence>MDNWATTVERPSFILALGDNFYPCGPLTIHEDKFKTNWIDVYLHYETLRVPWKVILGNHDYIGNPDCQIAYTKAPQNPQGLWQMPDRNYTFQYPLPNNKVVEFFGLDTNGAQGHVRTRHPQMRNKMFEHKEWLATQLQNSNAHWKIVFAHHPLYTKGQNHGTIGDCLREPEYTHKNGTSVGYGLEKTLLDGQVDAYFSGHEHVFQHHKAHGIYHFVCGACSGDRRFYGGMNKSREIDWYDCARAGFVVVKVMEGSMEVKYVDFEGNVFETVQINKNS</sequence>
<dbReference type="GO" id="GO:0016787">
    <property type="term" value="F:hydrolase activity"/>
    <property type="evidence" value="ECO:0007669"/>
    <property type="project" value="UniProtKB-KW"/>
</dbReference>
<evidence type="ECO:0000256" key="1">
    <source>
        <dbReference type="ARBA" id="ARBA00022729"/>
    </source>
</evidence>
<dbReference type="EMBL" id="GIBP01005517">
    <property type="protein sequence ID" value="NDV34486.1"/>
    <property type="molecule type" value="Transcribed_RNA"/>
</dbReference>